<dbReference type="EMBL" id="FORM01000004">
    <property type="protein sequence ID" value="SFJ06179.1"/>
    <property type="molecule type" value="Genomic_DNA"/>
</dbReference>
<evidence type="ECO:0000313" key="2">
    <source>
        <dbReference type="EMBL" id="SFJ06179.1"/>
    </source>
</evidence>
<dbReference type="AlphaFoldDB" id="A0A1I3NAI0"/>
<keyword evidence="1" id="KW-0472">Membrane</keyword>
<name>A0A1I3NAI0_9FLAO</name>
<keyword evidence="1" id="KW-0812">Transmembrane</keyword>
<evidence type="ECO:0000256" key="1">
    <source>
        <dbReference type="SAM" id="Phobius"/>
    </source>
</evidence>
<dbReference type="STRING" id="1144750.SAMN05443431_10478"/>
<protein>
    <submittedName>
        <fullName evidence="2">Uncharacterized protein</fullName>
    </submittedName>
</protein>
<sequence length="339" mass="38486">MNQTIFSLKKPYLAIATTLFLMFGLFVLAKKVLISNTSSALTSAITVDFALIIPIIYFLLIRKSNVPKTTTIPIFIIGIVIASYIIPYQHQGLLNVIKTWILPLVEFLVATFAIIKVRKLIKVFKKTKQDSLDFFDALKLSTKQLLPKFLANLLTMEIAVFYYGLFKWNKTILKPNQFTHHKTSGTPILLGALILIIGVEMFTVHFLLAKWSWIAALVSLILSVYSAFQILGFLKSLLYRPITITDDTLVLKYGILAESNIKLNTIETIVYYSKEIENQSEIKKLSPLGNLEPHNILIKLKTPELLISLYGSEKQFKAIALYIDNKVDFLDTIENLIHK</sequence>
<feature type="transmembrane region" description="Helical" evidence="1">
    <location>
        <begin position="72"/>
        <end position="88"/>
    </location>
</feature>
<feature type="transmembrane region" description="Helical" evidence="1">
    <location>
        <begin position="213"/>
        <end position="234"/>
    </location>
</feature>
<reference evidence="3" key="1">
    <citation type="submission" date="2016-10" db="EMBL/GenBank/DDBJ databases">
        <authorList>
            <person name="Varghese N."/>
            <person name="Submissions S."/>
        </authorList>
    </citation>
    <scope>NUCLEOTIDE SEQUENCE [LARGE SCALE GENOMIC DNA]</scope>
    <source>
        <strain evidence="3">DSM 28881</strain>
    </source>
</reference>
<dbReference type="Proteomes" id="UP000199559">
    <property type="component" value="Unassembled WGS sequence"/>
</dbReference>
<evidence type="ECO:0000313" key="3">
    <source>
        <dbReference type="Proteomes" id="UP000199559"/>
    </source>
</evidence>
<feature type="transmembrane region" description="Helical" evidence="1">
    <location>
        <begin position="41"/>
        <end position="60"/>
    </location>
</feature>
<feature type="transmembrane region" description="Helical" evidence="1">
    <location>
        <begin position="100"/>
        <end position="117"/>
    </location>
</feature>
<feature type="transmembrane region" description="Helical" evidence="1">
    <location>
        <begin position="188"/>
        <end position="208"/>
    </location>
</feature>
<keyword evidence="3" id="KW-1185">Reference proteome</keyword>
<organism evidence="2 3">
    <name type="scientific">Olleya namhaensis</name>
    <dbReference type="NCBI Taxonomy" id="1144750"/>
    <lineage>
        <taxon>Bacteria</taxon>
        <taxon>Pseudomonadati</taxon>
        <taxon>Bacteroidota</taxon>
        <taxon>Flavobacteriia</taxon>
        <taxon>Flavobacteriales</taxon>
        <taxon>Flavobacteriaceae</taxon>
    </lineage>
</organism>
<proteinExistence type="predicted"/>
<feature type="transmembrane region" description="Helical" evidence="1">
    <location>
        <begin position="12"/>
        <end position="29"/>
    </location>
</feature>
<accession>A0A1I3NAI0</accession>
<gene>
    <name evidence="2" type="ORF">SAMN05443431_10478</name>
</gene>
<dbReference type="RefSeq" id="WP_090839122.1">
    <property type="nucleotide sequence ID" value="NZ_FORM01000004.1"/>
</dbReference>
<feature type="transmembrane region" description="Helical" evidence="1">
    <location>
        <begin position="149"/>
        <end position="168"/>
    </location>
</feature>
<keyword evidence="1" id="KW-1133">Transmembrane helix</keyword>